<dbReference type="Proteomes" id="UP000254100">
    <property type="component" value="Unassembled WGS sequence"/>
</dbReference>
<dbReference type="Gene3D" id="1.10.3450.10">
    <property type="entry name" value="TTHA0068-like"/>
    <property type="match status" value="1"/>
</dbReference>
<evidence type="ECO:0000313" key="2">
    <source>
        <dbReference type="Proteomes" id="UP000254100"/>
    </source>
</evidence>
<organism evidence="1 2">
    <name type="scientific">Staphylococcus microti</name>
    <dbReference type="NCBI Taxonomy" id="569857"/>
    <lineage>
        <taxon>Bacteria</taxon>
        <taxon>Bacillati</taxon>
        <taxon>Bacillota</taxon>
        <taxon>Bacilli</taxon>
        <taxon>Bacillales</taxon>
        <taxon>Staphylococcaceae</taxon>
        <taxon>Staphylococcus</taxon>
    </lineage>
</organism>
<dbReference type="Pfam" id="PF03745">
    <property type="entry name" value="DUF309"/>
    <property type="match status" value="1"/>
</dbReference>
<dbReference type="InterPro" id="IPR023203">
    <property type="entry name" value="TTHA0068_sf"/>
</dbReference>
<name>A0A380GU17_9STAP</name>
<evidence type="ECO:0000313" key="1">
    <source>
        <dbReference type="EMBL" id="SUM57589.1"/>
    </source>
</evidence>
<dbReference type="EMBL" id="UHDT01000001">
    <property type="protein sequence ID" value="SUM57589.1"/>
    <property type="molecule type" value="Genomic_DNA"/>
</dbReference>
<gene>
    <name evidence="1" type="ORF">NCTC13832_01272</name>
</gene>
<dbReference type="PANTHER" id="PTHR34796">
    <property type="entry name" value="EXPRESSED PROTEIN"/>
    <property type="match status" value="1"/>
</dbReference>
<reference evidence="1 2" key="1">
    <citation type="submission" date="2018-06" db="EMBL/GenBank/DDBJ databases">
        <authorList>
            <consortium name="Pathogen Informatics"/>
            <person name="Doyle S."/>
        </authorList>
    </citation>
    <scope>NUCLEOTIDE SEQUENCE [LARGE SCALE GENOMIC DNA]</scope>
    <source>
        <strain evidence="1 2">NCTC13832</strain>
    </source>
</reference>
<accession>A0A380GU17</accession>
<dbReference type="InterPro" id="IPR005500">
    <property type="entry name" value="DUF309"/>
</dbReference>
<proteinExistence type="predicted"/>
<dbReference type="SUPFAM" id="SSF140663">
    <property type="entry name" value="TTHA0068-like"/>
    <property type="match status" value="1"/>
</dbReference>
<dbReference type="OrthoDB" id="165483at2"/>
<dbReference type="PANTHER" id="PTHR34796:SF1">
    <property type="entry name" value="EXPRESSED PROTEIN"/>
    <property type="match status" value="1"/>
</dbReference>
<sequence length="170" mass="20004">MMQQALIEYYYQFHAKQHYFLCHDILEDAWKSQSRYTKDDIIVSLILLATGAYHHRRHNFQGAYRSYQKANKVIEQYSDEAIESQLGLQAPLFRQQLSTLIPAAHNAEGFTPIALPMTSIMRDMLIATYPTYKWTADVVETPIIMHHHQYRDRSEVVAAREAAWRARHRH</sequence>
<dbReference type="AlphaFoldDB" id="A0A380GU17"/>
<protein>
    <submittedName>
        <fullName evidence="1">Cytosolic protein</fullName>
    </submittedName>
</protein>